<name>A0AAW2L8C2_9LAMI</name>
<proteinExistence type="predicted"/>
<sequence>MKDEGWRMIKPATHAKIKCAFFDIVEDKVPGLSGYSLGFFKAAWPIAEELTTAILEFFYSGEDS</sequence>
<organism evidence="1">
    <name type="scientific">Sesamum angustifolium</name>
    <dbReference type="NCBI Taxonomy" id="2727405"/>
    <lineage>
        <taxon>Eukaryota</taxon>
        <taxon>Viridiplantae</taxon>
        <taxon>Streptophyta</taxon>
        <taxon>Embryophyta</taxon>
        <taxon>Tracheophyta</taxon>
        <taxon>Spermatophyta</taxon>
        <taxon>Magnoliopsida</taxon>
        <taxon>eudicotyledons</taxon>
        <taxon>Gunneridae</taxon>
        <taxon>Pentapetalae</taxon>
        <taxon>asterids</taxon>
        <taxon>lamiids</taxon>
        <taxon>Lamiales</taxon>
        <taxon>Pedaliaceae</taxon>
        <taxon>Sesamum</taxon>
    </lineage>
</organism>
<comment type="caution">
    <text evidence="1">The sequence shown here is derived from an EMBL/GenBank/DDBJ whole genome shotgun (WGS) entry which is preliminary data.</text>
</comment>
<accession>A0AAW2L8C2</accession>
<dbReference type="EMBL" id="JACGWK010000015">
    <property type="protein sequence ID" value="KAL0313991.1"/>
    <property type="molecule type" value="Genomic_DNA"/>
</dbReference>
<reference evidence="1" key="1">
    <citation type="submission" date="2020-06" db="EMBL/GenBank/DDBJ databases">
        <authorList>
            <person name="Li T."/>
            <person name="Hu X."/>
            <person name="Zhang T."/>
            <person name="Song X."/>
            <person name="Zhang H."/>
            <person name="Dai N."/>
            <person name="Sheng W."/>
            <person name="Hou X."/>
            <person name="Wei L."/>
        </authorList>
    </citation>
    <scope>NUCLEOTIDE SEQUENCE</scope>
    <source>
        <strain evidence="1">G01</strain>
        <tissue evidence="1">Leaf</tissue>
    </source>
</reference>
<gene>
    <name evidence="1" type="ORF">Sangu_2243500</name>
</gene>
<reference evidence="1" key="2">
    <citation type="journal article" date="2024" name="Plant">
        <title>Genomic evolution and insights into agronomic trait innovations of Sesamum species.</title>
        <authorList>
            <person name="Miao H."/>
            <person name="Wang L."/>
            <person name="Qu L."/>
            <person name="Liu H."/>
            <person name="Sun Y."/>
            <person name="Le M."/>
            <person name="Wang Q."/>
            <person name="Wei S."/>
            <person name="Zheng Y."/>
            <person name="Lin W."/>
            <person name="Duan Y."/>
            <person name="Cao H."/>
            <person name="Xiong S."/>
            <person name="Wang X."/>
            <person name="Wei L."/>
            <person name="Li C."/>
            <person name="Ma Q."/>
            <person name="Ju M."/>
            <person name="Zhao R."/>
            <person name="Li G."/>
            <person name="Mu C."/>
            <person name="Tian Q."/>
            <person name="Mei H."/>
            <person name="Zhang T."/>
            <person name="Gao T."/>
            <person name="Zhang H."/>
        </authorList>
    </citation>
    <scope>NUCLEOTIDE SEQUENCE</scope>
    <source>
        <strain evidence="1">G01</strain>
    </source>
</reference>
<dbReference type="AlphaFoldDB" id="A0AAW2L8C2"/>
<protein>
    <submittedName>
        <fullName evidence="1">Uncharacterized protein</fullName>
    </submittedName>
</protein>
<evidence type="ECO:0000313" key="1">
    <source>
        <dbReference type="EMBL" id="KAL0313991.1"/>
    </source>
</evidence>